<dbReference type="Pfam" id="PF03734">
    <property type="entry name" value="YkuD"/>
    <property type="match status" value="1"/>
</dbReference>
<proteinExistence type="inferred from homology"/>
<dbReference type="InterPro" id="IPR038063">
    <property type="entry name" value="Transpep_catalytic_dom"/>
</dbReference>
<feature type="active site" description="Proton donor/acceptor" evidence="9">
    <location>
        <position position="124"/>
    </location>
</feature>
<evidence type="ECO:0000256" key="1">
    <source>
        <dbReference type="ARBA" id="ARBA00004752"/>
    </source>
</evidence>
<dbReference type="SUPFAM" id="SSF141523">
    <property type="entry name" value="L,D-transpeptidase catalytic domain-like"/>
    <property type="match status" value="1"/>
</dbReference>
<evidence type="ECO:0000256" key="4">
    <source>
        <dbReference type="ARBA" id="ARBA00022679"/>
    </source>
</evidence>
<evidence type="ECO:0000313" key="12">
    <source>
        <dbReference type="Proteomes" id="UP001254848"/>
    </source>
</evidence>
<dbReference type="InterPro" id="IPR036366">
    <property type="entry name" value="PGBDSf"/>
</dbReference>
<dbReference type="Pfam" id="PF01471">
    <property type="entry name" value="PG_binding_1"/>
    <property type="match status" value="1"/>
</dbReference>
<comment type="similarity">
    <text evidence="2">Belongs to the YkuD family.</text>
</comment>
<dbReference type="InterPro" id="IPR036365">
    <property type="entry name" value="PGBD-like_sf"/>
</dbReference>
<keyword evidence="4" id="KW-0808">Transferase</keyword>
<dbReference type="PROSITE" id="PS52029">
    <property type="entry name" value="LD_TPASE"/>
    <property type="match status" value="1"/>
</dbReference>
<evidence type="ECO:0000256" key="5">
    <source>
        <dbReference type="ARBA" id="ARBA00022801"/>
    </source>
</evidence>
<dbReference type="CDD" id="cd16913">
    <property type="entry name" value="YkuD_like"/>
    <property type="match status" value="1"/>
</dbReference>
<dbReference type="InterPro" id="IPR050979">
    <property type="entry name" value="LD-transpeptidase"/>
</dbReference>
<name>A0ABU3P057_9FIRM</name>
<dbReference type="Gene3D" id="2.40.440.10">
    <property type="entry name" value="L,D-transpeptidase catalytic domain-like"/>
    <property type="match status" value="1"/>
</dbReference>
<feature type="domain" description="L,D-TPase catalytic" evidence="10">
    <location>
        <begin position="55"/>
        <end position="164"/>
    </location>
</feature>
<keyword evidence="3" id="KW-0328">Glycosyltransferase</keyword>
<evidence type="ECO:0000256" key="9">
    <source>
        <dbReference type="PROSITE-ProRule" id="PRU01373"/>
    </source>
</evidence>
<keyword evidence="12" id="KW-1185">Reference proteome</keyword>
<evidence type="ECO:0000256" key="7">
    <source>
        <dbReference type="ARBA" id="ARBA00022984"/>
    </source>
</evidence>
<dbReference type="PANTHER" id="PTHR30582:SF24">
    <property type="entry name" value="L,D-TRANSPEPTIDASE ERFK_SRFK-RELATED"/>
    <property type="match status" value="1"/>
</dbReference>
<evidence type="ECO:0000256" key="2">
    <source>
        <dbReference type="ARBA" id="ARBA00005992"/>
    </source>
</evidence>
<dbReference type="RefSeq" id="WP_413780909.1">
    <property type="nucleotide sequence ID" value="NZ_JAUOZS010000001.1"/>
</dbReference>
<accession>A0ABU3P057</accession>
<keyword evidence="7 9" id="KW-0573">Peptidoglycan synthesis</keyword>
<evidence type="ECO:0000313" key="11">
    <source>
        <dbReference type="EMBL" id="MDT8902429.1"/>
    </source>
</evidence>
<keyword evidence="8 9" id="KW-0961">Cell wall biogenesis/degradation</keyword>
<dbReference type="Gene3D" id="1.10.101.10">
    <property type="entry name" value="PGBD-like superfamily/PGBD"/>
    <property type="match status" value="1"/>
</dbReference>
<reference evidence="11 12" key="1">
    <citation type="submission" date="2023-07" db="EMBL/GenBank/DDBJ databases">
        <title>The novel representative of Negativicutes class, Anaeroselena agilis gen. nov. sp. nov.</title>
        <authorList>
            <person name="Prokofeva M.I."/>
            <person name="Elcheninov A.G."/>
            <person name="Klyukina A."/>
            <person name="Kublanov I.V."/>
            <person name="Frolov E.N."/>
            <person name="Podosokorskaya O.A."/>
        </authorList>
    </citation>
    <scope>NUCLEOTIDE SEQUENCE [LARGE SCALE GENOMIC DNA]</scope>
    <source>
        <strain evidence="11 12">4137-cl</strain>
    </source>
</reference>
<feature type="active site" description="Nucleophile" evidence="9">
    <location>
        <position position="140"/>
    </location>
</feature>
<comment type="caution">
    <text evidence="11">The sequence shown here is derived from an EMBL/GenBank/DDBJ whole genome shotgun (WGS) entry which is preliminary data.</text>
</comment>
<evidence type="ECO:0000256" key="6">
    <source>
        <dbReference type="ARBA" id="ARBA00022960"/>
    </source>
</evidence>
<keyword evidence="6 9" id="KW-0133">Cell shape</keyword>
<dbReference type="SUPFAM" id="SSF47090">
    <property type="entry name" value="PGBD-like"/>
    <property type="match status" value="1"/>
</dbReference>
<evidence type="ECO:0000256" key="8">
    <source>
        <dbReference type="ARBA" id="ARBA00023316"/>
    </source>
</evidence>
<protein>
    <submittedName>
        <fullName evidence="11">L,D-transpeptidase family protein</fullName>
    </submittedName>
</protein>
<dbReference type="InterPro" id="IPR005490">
    <property type="entry name" value="LD_TPept_cat_dom"/>
</dbReference>
<dbReference type="InterPro" id="IPR002477">
    <property type="entry name" value="Peptidoglycan-bd-like"/>
</dbReference>
<organism evidence="11 12">
    <name type="scientific">Anaeroselena agilis</name>
    <dbReference type="NCBI Taxonomy" id="3063788"/>
    <lineage>
        <taxon>Bacteria</taxon>
        <taxon>Bacillati</taxon>
        <taxon>Bacillota</taxon>
        <taxon>Negativicutes</taxon>
        <taxon>Acetonemataceae</taxon>
        <taxon>Anaeroselena</taxon>
    </lineage>
</organism>
<dbReference type="PANTHER" id="PTHR30582">
    <property type="entry name" value="L,D-TRANSPEPTIDASE"/>
    <property type="match status" value="1"/>
</dbReference>
<evidence type="ECO:0000256" key="3">
    <source>
        <dbReference type="ARBA" id="ARBA00022676"/>
    </source>
</evidence>
<gene>
    <name evidence="11" type="ORF">Q4T40_14360</name>
</gene>
<sequence length="239" mass="26623">MRMKGGVWRRRPLYWAFAGLVLVALAVSLAVADYIDDRDLAAAPGQKISPPAGEVSLKINVQKRTLEVYDEGRLHKTYRVAVGKSSTPTPFGEWKVVWKDYNWGTGFGTRWMGLNVPWGTFGIHGTNKPWSIGSFASHGCIRMRNRDVEELFEWVKIGTPVAIEGGRTRLSRTLKYQSVGPDVVLVQLKLKELGYLESRADGIYGLVTEEAVKRFQRDRGLEENGTVGAEALTALGLKQ</sequence>
<dbReference type="EMBL" id="JAUOZS010000001">
    <property type="protein sequence ID" value="MDT8902429.1"/>
    <property type="molecule type" value="Genomic_DNA"/>
</dbReference>
<dbReference type="Proteomes" id="UP001254848">
    <property type="component" value="Unassembled WGS sequence"/>
</dbReference>
<keyword evidence="5" id="KW-0378">Hydrolase</keyword>
<comment type="pathway">
    <text evidence="1 9">Cell wall biogenesis; peptidoglycan biosynthesis.</text>
</comment>
<evidence type="ECO:0000259" key="10">
    <source>
        <dbReference type="PROSITE" id="PS52029"/>
    </source>
</evidence>